<comment type="caution">
    <text evidence="1">The sequence shown here is derived from an EMBL/GenBank/DDBJ whole genome shotgun (WGS) entry which is preliminary data.</text>
</comment>
<dbReference type="GO" id="GO:0005829">
    <property type="term" value="C:cytosol"/>
    <property type="evidence" value="ECO:0007669"/>
    <property type="project" value="TreeGrafter"/>
</dbReference>
<dbReference type="GO" id="GO:0010124">
    <property type="term" value="P:phenylacetate catabolic process"/>
    <property type="evidence" value="ECO:0007669"/>
    <property type="project" value="InterPro"/>
</dbReference>
<name>A0A7I9YIR5_MYCBU</name>
<dbReference type="NCBIfam" id="TIGR02158">
    <property type="entry name" value="PA_CoA_Oxy3"/>
    <property type="match status" value="1"/>
</dbReference>
<keyword evidence="2" id="KW-1185">Reference proteome</keyword>
<dbReference type="PANTHER" id="PTHR30458">
    <property type="entry name" value="PHENYLACETIC ACID DEGRADATION PROTEIN PAA"/>
    <property type="match status" value="1"/>
</dbReference>
<dbReference type="PANTHER" id="PTHR30458:SF0">
    <property type="entry name" value="1,2-PHENYLACETYL-COA EPOXIDASE, SUBUNIT C"/>
    <property type="match status" value="1"/>
</dbReference>
<protein>
    <submittedName>
        <fullName evidence="1">Putative phenylacetic acid degradation protein PaaC/phenylacetate-CoA oxygenase, PaaI subunit</fullName>
    </submittedName>
</protein>
<dbReference type="Proteomes" id="UP000465360">
    <property type="component" value="Unassembled WGS sequence"/>
</dbReference>
<dbReference type="Pfam" id="PF05138">
    <property type="entry name" value="PaaA_PaaC"/>
    <property type="match status" value="1"/>
</dbReference>
<dbReference type="Gene3D" id="1.20.1260.10">
    <property type="match status" value="1"/>
</dbReference>
<dbReference type="InterPro" id="IPR012347">
    <property type="entry name" value="Ferritin-like"/>
</dbReference>
<gene>
    <name evidence="1" type="ORF">MBOU_06060</name>
</gene>
<dbReference type="SUPFAM" id="SSF47240">
    <property type="entry name" value="Ferritin-like"/>
    <property type="match status" value="1"/>
</dbReference>
<dbReference type="InterPro" id="IPR009078">
    <property type="entry name" value="Ferritin-like_SF"/>
</dbReference>
<dbReference type="InterPro" id="IPR007814">
    <property type="entry name" value="PaaA_PaaC"/>
</dbReference>
<evidence type="ECO:0000313" key="1">
    <source>
        <dbReference type="EMBL" id="GFG88564.1"/>
    </source>
</evidence>
<dbReference type="EMBL" id="BLKZ01000001">
    <property type="protein sequence ID" value="GFG88564.1"/>
    <property type="molecule type" value="Genomic_DNA"/>
</dbReference>
<dbReference type="PIRSF" id="PIRSF037834">
    <property type="entry name" value="PA_CoA_Oase3"/>
    <property type="match status" value="1"/>
</dbReference>
<dbReference type="AlphaFoldDB" id="A0A7I9YIR5"/>
<accession>A0A7I9YIR5</accession>
<evidence type="ECO:0000313" key="2">
    <source>
        <dbReference type="Proteomes" id="UP000465360"/>
    </source>
</evidence>
<organism evidence="1 2">
    <name type="scientific">Mycobacterium bourgelatii</name>
    <dbReference type="NCBI Taxonomy" id="1273442"/>
    <lineage>
        <taxon>Bacteria</taxon>
        <taxon>Bacillati</taxon>
        <taxon>Actinomycetota</taxon>
        <taxon>Actinomycetes</taxon>
        <taxon>Mycobacteriales</taxon>
        <taxon>Mycobacteriaceae</taxon>
        <taxon>Mycobacterium</taxon>
    </lineage>
</organism>
<proteinExistence type="predicted"/>
<dbReference type="InterPro" id="IPR052703">
    <property type="entry name" value="Aromatic_CoA_ox/epox"/>
</dbReference>
<dbReference type="InterPro" id="IPR011882">
    <property type="entry name" value="PaaC"/>
</dbReference>
<sequence length="301" mass="32232">MNDHESAYAGLVDVDTHDQWAFGTGFDDPLAGVDTTFPVGVDGPDLATYCLMLGDDALIAAQRLTEWTCHAPELEEEVALANIGLDLLGQARLLLARAAAAGPRVVPVLPTGASVPAEDALAFFRDGQEFRNVRLVEADNGDFAVTVCRLLVFTTYRLAVLQRLRASSDPVLAAVADKGAKEVTYHRDYAARWLITLSLGTSESRRRTEVALRTVWPFVAELFATHPVEARLSAAGAGVDPATVRPEFDAVLREVLDAAALPVPTIGDAVTAGRDGVHTDALVALLAEMQSVARAHPLARW</sequence>
<reference evidence="1 2" key="1">
    <citation type="journal article" date="2019" name="Emerg. Microbes Infect.">
        <title>Comprehensive subspecies identification of 175 nontuberculous mycobacteria species based on 7547 genomic profiles.</title>
        <authorList>
            <person name="Matsumoto Y."/>
            <person name="Kinjo T."/>
            <person name="Motooka D."/>
            <person name="Nabeya D."/>
            <person name="Jung N."/>
            <person name="Uechi K."/>
            <person name="Horii T."/>
            <person name="Iida T."/>
            <person name="Fujita J."/>
            <person name="Nakamura S."/>
        </authorList>
    </citation>
    <scope>NUCLEOTIDE SEQUENCE [LARGE SCALE GENOMIC DNA]</scope>
    <source>
        <strain evidence="1 2">JCM 30725</strain>
    </source>
</reference>
<dbReference type="RefSeq" id="WP_163707656.1">
    <property type="nucleotide sequence ID" value="NZ_BLKZ01000001.1"/>
</dbReference>